<dbReference type="PANTHER" id="PTHR11439:SF463">
    <property type="entry name" value="REVERSE TRANSCRIPTASE TY1_COPIA-TYPE DOMAIN-CONTAINING PROTEIN"/>
    <property type="match status" value="1"/>
</dbReference>
<dbReference type="CDD" id="cd09272">
    <property type="entry name" value="RNase_HI_RT_Ty1"/>
    <property type="match status" value="1"/>
</dbReference>
<dbReference type="AlphaFoldDB" id="A0A7S2RES4"/>
<name>A0A7S2RES4_9STRA</name>
<protein>
    <recommendedName>
        <fullName evidence="2">Reverse transcriptase Ty1/copia-type domain-containing protein</fullName>
    </recommendedName>
</protein>
<reference evidence="1" key="1">
    <citation type="submission" date="2021-01" db="EMBL/GenBank/DDBJ databases">
        <authorList>
            <person name="Corre E."/>
            <person name="Pelletier E."/>
            <person name="Niang G."/>
            <person name="Scheremetjew M."/>
            <person name="Finn R."/>
            <person name="Kale V."/>
            <person name="Holt S."/>
            <person name="Cochrane G."/>
            <person name="Meng A."/>
            <person name="Brown T."/>
            <person name="Cohen L."/>
        </authorList>
    </citation>
    <scope>NUCLEOTIDE SEQUENCE</scope>
    <source>
        <strain evidence="1">CCMP1452</strain>
    </source>
</reference>
<evidence type="ECO:0008006" key="2">
    <source>
        <dbReference type="Google" id="ProtNLM"/>
    </source>
</evidence>
<accession>A0A7S2RES4</accession>
<organism evidence="1">
    <name type="scientific">Eucampia antarctica</name>
    <dbReference type="NCBI Taxonomy" id="49252"/>
    <lineage>
        <taxon>Eukaryota</taxon>
        <taxon>Sar</taxon>
        <taxon>Stramenopiles</taxon>
        <taxon>Ochrophyta</taxon>
        <taxon>Bacillariophyta</taxon>
        <taxon>Mediophyceae</taxon>
        <taxon>Biddulphiophycidae</taxon>
        <taxon>Hemiaulales</taxon>
        <taxon>Hemiaulaceae</taxon>
        <taxon>Eucampia</taxon>
    </lineage>
</organism>
<proteinExistence type="predicted"/>
<evidence type="ECO:0000313" key="1">
    <source>
        <dbReference type="EMBL" id="CAD9669088.1"/>
    </source>
</evidence>
<dbReference type="PANTHER" id="PTHR11439">
    <property type="entry name" value="GAG-POL-RELATED RETROTRANSPOSON"/>
    <property type="match status" value="1"/>
</dbReference>
<dbReference type="EMBL" id="HBHI01012541">
    <property type="protein sequence ID" value="CAD9669088.1"/>
    <property type="molecule type" value="Transcribed_RNA"/>
</dbReference>
<gene>
    <name evidence="1" type="ORF">EANT1437_LOCUS6395</name>
</gene>
<sequence>MAKLLYMSKRARVDMSTAIEFLRTRLSKITIEDWDKLLGLLQYIKGTINLKRVLVNNGLHCMSTYVDASYTTHMDMKGHTGGLISLGKGTIHTKSSNQKINTKSSTESEVVDAGDFIPWTMWSRRIIKEQGYGMKRTLFYQDNDSAMKMEKNGLKSCGDKSRNINIKYFFIKDVLEKKEIDLKHCET</sequence>